<dbReference type="AlphaFoldDB" id="A0A1V3G0P1"/>
<evidence type="ECO:0000256" key="1">
    <source>
        <dbReference type="SAM" id="Phobius"/>
    </source>
</evidence>
<dbReference type="EMBL" id="MQMF01000012">
    <property type="protein sequence ID" value="OOE07010.1"/>
    <property type="molecule type" value="Genomic_DNA"/>
</dbReference>
<gene>
    <name evidence="2" type="ORF">UN64_19525</name>
</gene>
<feature type="transmembrane region" description="Helical" evidence="1">
    <location>
        <begin position="20"/>
        <end position="43"/>
    </location>
</feature>
<accession>A0A1V3G0P1</accession>
<name>A0A1V3G0P1_9BACL</name>
<keyword evidence="1" id="KW-0812">Transmembrane</keyword>
<protein>
    <submittedName>
        <fullName evidence="2">Uncharacterized protein</fullName>
    </submittedName>
</protein>
<comment type="caution">
    <text evidence="2">The sequence shown here is derived from an EMBL/GenBank/DDBJ whole genome shotgun (WGS) entry which is preliminary data.</text>
</comment>
<keyword evidence="1" id="KW-0472">Membrane</keyword>
<proteinExistence type="predicted"/>
<evidence type="ECO:0000313" key="3">
    <source>
        <dbReference type="Proteomes" id="UP000188597"/>
    </source>
</evidence>
<evidence type="ECO:0000313" key="2">
    <source>
        <dbReference type="EMBL" id="OOE07010.1"/>
    </source>
</evidence>
<reference evidence="2 3" key="1">
    <citation type="submission" date="2016-11" db="EMBL/GenBank/DDBJ databases">
        <authorList>
            <person name="Jaros S."/>
            <person name="Januszkiewicz K."/>
            <person name="Wedrychowicz H."/>
        </authorList>
    </citation>
    <scope>NUCLEOTIDE SEQUENCE [LARGE SCALE GENOMIC DNA]</scope>
    <source>
        <strain evidence="2 3">Con a/3</strain>
    </source>
</reference>
<sequence length="70" mass="7083">MGFSFECSGDGGHGRAGVALQVALLAVGVVIALMELVSLAVAGSARGALCAHMQFQHRPERVHESGHGGA</sequence>
<keyword evidence="1" id="KW-1133">Transmembrane helix</keyword>
<dbReference type="Proteomes" id="UP000188597">
    <property type="component" value="Unassembled WGS sequence"/>
</dbReference>
<organism evidence="2 3">
    <name type="scientific">Fictibacillus arsenicus</name>
    <dbReference type="NCBI Taxonomy" id="255247"/>
    <lineage>
        <taxon>Bacteria</taxon>
        <taxon>Bacillati</taxon>
        <taxon>Bacillota</taxon>
        <taxon>Bacilli</taxon>
        <taxon>Bacillales</taxon>
        <taxon>Fictibacillaceae</taxon>
        <taxon>Fictibacillus</taxon>
    </lineage>
</organism>